<organism evidence="2 3">
    <name type="scientific">Serendipita vermifera MAFF 305830</name>
    <dbReference type="NCBI Taxonomy" id="933852"/>
    <lineage>
        <taxon>Eukaryota</taxon>
        <taxon>Fungi</taxon>
        <taxon>Dikarya</taxon>
        <taxon>Basidiomycota</taxon>
        <taxon>Agaricomycotina</taxon>
        <taxon>Agaricomycetes</taxon>
        <taxon>Sebacinales</taxon>
        <taxon>Serendipitaceae</taxon>
        <taxon>Serendipita</taxon>
    </lineage>
</organism>
<dbReference type="Proteomes" id="UP000054097">
    <property type="component" value="Unassembled WGS sequence"/>
</dbReference>
<protein>
    <submittedName>
        <fullName evidence="2">Uncharacterized protein</fullName>
    </submittedName>
</protein>
<gene>
    <name evidence="2" type="ORF">M408DRAFT_29380</name>
</gene>
<feature type="compositionally biased region" description="Acidic residues" evidence="1">
    <location>
        <begin position="58"/>
        <end position="68"/>
    </location>
</feature>
<reference evidence="2 3" key="1">
    <citation type="submission" date="2014-04" db="EMBL/GenBank/DDBJ databases">
        <authorList>
            <consortium name="DOE Joint Genome Institute"/>
            <person name="Kuo A."/>
            <person name="Zuccaro A."/>
            <person name="Kohler A."/>
            <person name="Nagy L.G."/>
            <person name="Floudas D."/>
            <person name="Copeland A."/>
            <person name="Barry K.W."/>
            <person name="Cichocki N."/>
            <person name="Veneault-Fourrey C."/>
            <person name="LaButti K."/>
            <person name="Lindquist E.A."/>
            <person name="Lipzen A."/>
            <person name="Lundell T."/>
            <person name="Morin E."/>
            <person name="Murat C."/>
            <person name="Sun H."/>
            <person name="Tunlid A."/>
            <person name="Henrissat B."/>
            <person name="Grigoriev I.V."/>
            <person name="Hibbett D.S."/>
            <person name="Martin F."/>
            <person name="Nordberg H.P."/>
            <person name="Cantor M.N."/>
            <person name="Hua S.X."/>
        </authorList>
    </citation>
    <scope>NUCLEOTIDE SEQUENCE [LARGE SCALE GENOMIC DNA]</scope>
    <source>
        <strain evidence="2 3">MAFF 305830</strain>
    </source>
</reference>
<sequence length="91" mass="10144">MAKYALSKCLKSRLTRKKTCEICAAAVKAFQERQAMAPSRCRGEGSWGGKRGIGDEEKVLEEEEDDWGETGKTRKLTGTKNWAKGCLWNSS</sequence>
<evidence type="ECO:0000313" key="2">
    <source>
        <dbReference type="EMBL" id="KIM21676.1"/>
    </source>
</evidence>
<dbReference type="HOGENOM" id="CLU_2428438_0_0_1"/>
<accession>A0A0C3AQZ8</accession>
<reference evidence="3" key="2">
    <citation type="submission" date="2015-01" db="EMBL/GenBank/DDBJ databases">
        <title>Evolutionary Origins and Diversification of the Mycorrhizal Mutualists.</title>
        <authorList>
            <consortium name="DOE Joint Genome Institute"/>
            <consortium name="Mycorrhizal Genomics Consortium"/>
            <person name="Kohler A."/>
            <person name="Kuo A."/>
            <person name="Nagy L.G."/>
            <person name="Floudas D."/>
            <person name="Copeland A."/>
            <person name="Barry K.W."/>
            <person name="Cichocki N."/>
            <person name="Veneault-Fourrey C."/>
            <person name="LaButti K."/>
            <person name="Lindquist E.A."/>
            <person name="Lipzen A."/>
            <person name="Lundell T."/>
            <person name="Morin E."/>
            <person name="Murat C."/>
            <person name="Riley R."/>
            <person name="Ohm R."/>
            <person name="Sun H."/>
            <person name="Tunlid A."/>
            <person name="Henrissat B."/>
            <person name="Grigoriev I.V."/>
            <person name="Hibbett D.S."/>
            <person name="Martin F."/>
        </authorList>
    </citation>
    <scope>NUCLEOTIDE SEQUENCE [LARGE SCALE GENOMIC DNA]</scope>
    <source>
        <strain evidence="3">MAFF 305830</strain>
    </source>
</reference>
<proteinExistence type="predicted"/>
<feature type="region of interest" description="Disordered" evidence="1">
    <location>
        <begin position="41"/>
        <end position="72"/>
    </location>
</feature>
<dbReference type="EMBL" id="KN824375">
    <property type="protein sequence ID" value="KIM21676.1"/>
    <property type="molecule type" value="Genomic_DNA"/>
</dbReference>
<name>A0A0C3AQZ8_SERVB</name>
<dbReference type="AlphaFoldDB" id="A0A0C3AQZ8"/>
<evidence type="ECO:0000313" key="3">
    <source>
        <dbReference type="Proteomes" id="UP000054097"/>
    </source>
</evidence>
<keyword evidence="3" id="KW-1185">Reference proteome</keyword>
<evidence type="ECO:0000256" key="1">
    <source>
        <dbReference type="SAM" id="MobiDB-lite"/>
    </source>
</evidence>